<evidence type="ECO:0000313" key="2">
    <source>
        <dbReference type="Proteomes" id="UP001172680"/>
    </source>
</evidence>
<dbReference type="EMBL" id="JAPDRP010000013">
    <property type="protein sequence ID" value="KAJ9642539.1"/>
    <property type="molecule type" value="Genomic_DNA"/>
</dbReference>
<evidence type="ECO:0000313" key="1">
    <source>
        <dbReference type="EMBL" id="KAJ9642539.1"/>
    </source>
</evidence>
<accession>A0ACC2Z578</accession>
<dbReference type="Proteomes" id="UP001172680">
    <property type="component" value="Unassembled WGS sequence"/>
</dbReference>
<sequence length="569" mass="61496">MANFGDFSANQYWGMAQNLSADAQQQQHVQMPQGIAAPFFAAPANFAGGQHYPVAYGQQHPGAFGQQPQQWEQAGVCQPYMQQQVQQPRHRHHHHQMAMPVAMQPFNHQQHQQAWLQSVAPQQYQQHQQLYYGYRPAGGGCAELPAPGVRAPPRAGFLLPGRHPPEQDLISAVAATIPLAPPNPSEDAYWRSAASALATRQGHEVLFVPDSPPGPLPITRTTSFSSALGCARPPLPGARSRLHGRFAAPARPRQQHEAIVVQDSPPCSPRTIRPETMASSAGVAGGLHQEAGASQEPETSPAPRERVVNPRKVDGVGSDKVPRRMFWWEQKGVVERAEREAREAEEKRRREEAEKEAAKAAKVAQKEREKEEKKKAKAAERAEAKKRKRASDESVKQGGAAAESAPRPKKARKSKKEQASPAASEEAQLPSPPVSEEDDFDALTAAMEAEFLACEDFEEVDHAPPPPQSAAAANTPEALLGAGQTLSAPSAEAPAALLAPEQTSASPSANASEALWAAEQTSAAAAANSPEAPEDGDDDYDDLFEEKEPVRELTPVRLLHLPGGKSMRL</sequence>
<comment type="caution">
    <text evidence="1">The sequence shown here is derived from an EMBL/GenBank/DDBJ whole genome shotgun (WGS) entry which is preliminary data.</text>
</comment>
<keyword evidence="2" id="KW-1185">Reference proteome</keyword>
<organism evidence="1 2">
    <name type="scientific">Coniosporium tulheliwenetii</name>
    <dbReference type="NCBI Taxonomy" id="3383036"/>
    <lineage>
        <taxon>Eukaryota</taxon>
        <taxon>Fungi</taxon>
        <taxon>Dikarya</taxon>
        <taxon>Ascomycota</taxon>
        <taxon>Pezizomycotina</taxon>
        <taxon>Dothideomycetes</taxon>
        <taxon>Dothideomycetes incertae sedis</taxon>
        <taxon>Coniosporium</taxon>
    </lineage>
</organism>
<reference evidence="1" key="1">
    <citation type="submission" date="2022-10" db="EMBL/GenBank/DDBJ databases">
        <title>Culturing micro-colonial fungi from biological soil crusts in the Mojave desert and describing Neophaeococcomyces mojavensis, and introducing the new genera and species Taxawa tesnikishii.</title>
        <authorList>
            <person name="Kurbessoian T."/>
            <person name="Stajich J.E."/>
        </authorList>
    </citation>
    <scope>NUCLEOTIDE SEQUENCE</scope>
    <source>
        <strain evidence="1">JES_115</strain>
    </source>
</reference>
<name>A0ACC2Z578_9PEZI</name>
<proteinExistence type="predicted"/>
<protein>
    <submittedName>
        <fullName evidence="1">Uncharacterized protein</fullName>
    </submittedName>
</protein>
<gene>
    <name evidence="1" type="ORF">H2199_004920</name>
</gene>